<evidence type="ECO:0000313" key="5">
    <source>
        <dbReference type="Proteomes" id="UP000002630"/>
    </source>
</evidence>
<dbReference type="Proteomes" id="UP000002630">
    <property type="component" value="Linkage Group LG02"/>
</dbReference>
<dbReference type="GO" id="GO:0043130">
    <property type="term" value="F:ubiquitin binding"/>
    <property type="evidence" value="ECO:0007669"/>
    <property type="project" value="TreeGrafter"/>
</dbReference>
<dbReference type="PANTHER" id="PTHR23322:SF93">
    <property type="entry name" value="UBX DOMAIN-CONTAINING PROTEIN 8"/>
    <property type="match status" value="1"/>
</dbReference>
<feature type="domain" description="UBX" evidence="3">
    <location>
        <begin position="130"/>
        <end position="208"/>
    </location>
</feature>
<dbReference type="eggNOG" id="ENOG502SAZI">
    <property type="taxonomic scope" value="Eukaryota"/>
</dbReference>
<dbReference type="CDD" id="cd01767">
    <property type="entry name" value="UBX"/>
    <property type="match status" value="1"/>
</dbReference>
<dbReference type="STRING" id="2880.D7FVT5"/>
<feature type="region of interest" description="Disordered" evidence="2">
    <location>
        <begin position="208"/>
        <end position="241"/>
    </location>
</feature>
<dbReference type="InterPro" id="IPR001012">
    <property type="entry name" value="UBX_dom"/>
</dbReference>
<evidence type="ECO:0000313" key="4">
    <source>
        <dbReference type="EMBL" id="CBJ25455.1"/>
    </source>
</evidence>
<evidence type="ECO:0000256" key="2">
    <source>
        <dbReference type="SAM" id="MobiDB-lite"/>
    </source>
</evidence>
<dbReference type="PROSITE" id="PS50033">
    <property type="entry name" value="UBX"/>
    <property type="match status" value="1"/>
</dbReference>
<dbReference type="InterPro" id="IPR050730">
    <property type="entry name" value="UBX_domain-protein"/>
</dbReference>
<organism evidence="4 5">
    <name type="scientific">Ectocarpus siliculosus</name>
    <name type="common">Brown alga</name>
    <name type="synonym">Conferva siliculosa</name>
    <dbReference type="NCBI Taxonomy" id="2880"/>
    <lineage>
        <taxon>Eukaryota</taxon>
        <taxon>Sar</taxon>
        <taxon>Stramenopiles</taxon>
        <taxon>Ochrophyta</taxon>
        <taxon>PX clade</taxon>
        <taxon>Phaeophyceae</taxon>
        <taxon>Ectocarpales</taxon>
        <taxon>Ectocarpaceae</taxon>
        <taxon>Ectocarpus</taxon>
    </lineage>
</organism>
<accession>D7FVT5</accession>
<dbReference type="Pfam" id="PF00789">
    <property type="entry name" value="UBX"/>
    <property type="match status" value="1"/>
</dbReference>
<keyword evidence="1" id="KW-0175">Coiled coil</keyword>
<sequence length="241" mass="26793">MTLERKLERSTVAMHHCNPPPSASQMVSWMARVLELKKSLLEVELAEQQRLKDEDTIYTERVEGYSKSLKDDALREVREREEEAERARLAEEQRVAQEALEAKLREDVERREKKAAELGQEPPESAVKGAEATAATLMLRLADGSRIRRRFLRSDPMGKVLDWADVQGVDLDAQRLSSTMPKASFSHPGDSGMTIEEAGLGRQALLFVEQKPKEATGDSDGTVDDTEAAAAAGDEDAEQES</sequence>
<reference evidence="4 5" key="1">
    <citation type="journal article" date="2010" name="Nature">
        <title>The Ectocarpus genome and the independent evolution of multicellularity in brown algae.</title>
        <authorList>
            <person name="Cock J.M."/>
            <person name="Sterck L."/>
            <person name="Rouze P."/>
            <person name="Scornet D."/>
            <person name="Allen A.E."/>
            <person name="Amoutzias G."/>
            <person name="Anthouard V."/>
            <person name="Artiguenave F."/>
            <person name="Aury J.M."/>
            <person name="Badger J.H."/>
            <person name="Beszteri B."/>
            <person name="Billiau K."/>
            <person name="Bonnet E."/>
            <person name="Bothwell J.H."/>
            <person name="Bowler C."/>
            <person name="Boyen C."/>
            <person name="Brownlee C."/>
            <person name="Carrano C.J."/>
            <person name="Charrier B."/>
            <person name="Cho G.Y."/>
            <person name="Coelho S.M."/>
            <person name="Collen J."/>
            <person name="Corre E."/>
            <person name="Da Silva C."/>
            <person name="Delage L."/>
            <person name="Delaroque N."/>
            <person name="Dittami S.M."/>
            <person name="Doulbeau S."/>
            <person name="Elias M."/>
            <person name="Farnham G."/>
            <person name="Gachon C.M."/>
            <person name="Gschloessl B."/>
            <person name="Heesch S."/>
            <person name="Jabbari K."/>
            <person name="Jubin C."/>
            <person name="Kawai H."/>
            <person name="Kimura K."/>
            <person name="Kloareg B."/>
            <person name="Kupper F.C."/>
            <person name="Lang D."/>
            <person name="Le Bail A."/>
            <person name="Leblanc C."/>
            <person name="Lerouge P."/>
            <person name="Lohr M."/>
            <person name="Lopez P.J."/>
            <person name="Martens C."/>
            <person name="Maumus F."/>
            <person name="Michel G."/>
            <person name="Miranda-Saavedra D."/>
            <person name="Morales J."/>
            <person name="Moreau H."/>
            <person name="Motomura T."/>
            <person name="Nagasato C."/>
            <person name="Napoli C.A."/>
            <person name="Nelson D.R."/>
            <person name="Nyvall-Collen P."/>
            <person name="Peters A.F."/>
            <person name="Pommier C."/>
            <person name="Potin P."/>
            <person name="Poulain J."/>
            <person name="Quesneville H."/>
            <person name="Read B."/>
            <person name="Rensing S.A."/>
            <person name="Ritter A."/>
            <person name="Rousvoal S."/>
            <person name="Samanta M."/>
            <person name="Samson G."/>
            <person name="Schroeder D.C."/>
            <person name="Segurens B."/>
            <person name="Strittmatter M."/>
            <person name="Tonon T."/>
            <person name="Tregear J.W."/>
            <person name="Valentin K."/>
            <person name="von Dassow P."/>
            <person name="Yamagishi T."/>
            <person name="Van de Peer Y."/>
            <person name="Wincker P."/>
        </authorList>
    </citation>
    <scope>NUCLEOTIDE SEQUENCE [LARGE SCALE GENOMIC DNA]</scope>
    <source>
        <strain evidence="5">Ec32 / CCAP1310/4</strain>
    </source>
</reference>
<dbReference type="InParanoid" id="D7FVT5"/>
<dbReference type="EMBL" id="FN648486">
    <property type="protein sequence ID" value="CBJ25455.1"/>
    <property type="molecule type" value="Genomic_DNA"/>
</dbReference>
<evidence type="ECO:0000256" key="1">
    <source>
        <dbReference type="SAM" id="Coils"/>
    </source>
</evidence>
<feature type="compositionally biased region" description="Acidic residues" evidence="2">
    <location>
        <begin position="221"/>
        <end position="241"/>
    </location>
</feature>
<dbReference type="PANTHER" id="PTHR23322">
    <property type="entry name" value="FAS-ASSOCIATED PROTEIN"/>
    <property type="match status" value="1"/>
</dbReference>
<proteinExistence type="predicted"/>
<feature type="coiled-coil region" evidence="1">
    <location>
        <begin position="31"/>
        <end position="121"/>
    </location>
</feature>
<name>D7FVT5_ECTSI</name>
<dbReference type="SMART" id="SM00166">
    <property type="entry name" value="UBX"/>
    <property type="match status" value="1"/>
</dbReference>
<dbReference type="OrthoDB" id="270602at2759"/>
<dbReference type="EMBL" id="FN649727">
    <property type="protein sequence ID" value="CBJ25455.1"/>
    <property type="molecule type" value="Genomic_DNA"/>
</dbReference>
<dbReference type="Gene3D" id="3.10.20.90">
    <property type="entry name" value="Phosphatidylinositol 3-kinase Catalytic Subunit, Chain A, domain 1"/>
    <property type="match status" value="1"/>
</dbReference>
<dbReference type="SUPFAM" id="SSF54236">
    <property type="entry name" value="Ubiquitin-like"/>
    <property type="match status" value="1"/>
</dbReference>
<dbReference type="InterPro" id="IPR029071">
    <property type="entry name" value="Ubiquitin-like_domsf"/>
</dbReference>
<keyword evidence="5" id="KW-1185">Reference proteome</keyword>
<dbReference type="AlphaFoldDB" id="D7FVT5"/>
<protein>
    <recommendedName>
        <fullName evidence="3">UBX domain-containing protein</fullName>
    </recommendedName>
</protein>
<gene>
    <name evidence="4" type="ORF">Esi_0003_0017</name>
</gene>
<evidence type="ECO:0000259" key="3">
    <source>
        <dbReference type="PROSITE" id="PS50033"/>
    </source>
</evidence>